<evidence type="ECO:0000256" key="2">
    <source>
        <dbReference type="ARBA" id="ARBA00023125"/>
    </source>
</evidence>
<dbReference type="RefSeq" id="WP_261494257.1">
    <property type="nucleotide sequence ID" value="NZ_JAOCQF010000001.1"/>
</dbReference>
<gene>
    <name evidence="6" type="ORF">N5I32_04830</name>
</gene>
<comment type="caution">
    <text evidence="6">The sequence shown here is derived from an EMBL/GenBank/DDBJ whole genome shotgun (WGS) entry which is preliminary data.</text>
</comment>
<reference evidence="7" key="1">
    <citation type="submission" date="2023-07" db="EMBL/GenBank/DDBJ databases">
        <title>Defluviimonas sediminis sp. nov., isolated from mangrove sediment.</title>
        <authorList>
            <person name="Liu L."/>
            <person name="Li J."/>
            <person name="Huang Y."/>
            <person name="Pan J."/>
            <person name="Li M."/>
        </authorList>
    </citation>
    <scope>NUCLEOTIDE SEQUENCE [LARGE SCALE GENOMIC DNA]</scope>
    <source>
        <strain evidence="7">FT324</strain>
    </source>
</reference>
<dbReference type="PROSITE" id="PS50977">
    <property type="entry name" value="HTH_TETR_2"/>
    <property type="match status" value="1"/>
</dbReference>
<feature type="domain" description="HTH tetR-type" evidence="5">
    <location>
        <begin position="9"/>
        <end position="69"/>
    </location>
</feature>
<dbReference type="SUPFAM" id="SSF46689">
    <property type="entry name" value="Homeodomain-like"/>
    <property type="match status" value="1"/>
</dbReference>
<dbReference type="Gene3D" id="1.10.357.10">
    <property type="entry name" value="Tetracycline Repressor, domain 2"/>
    <property type="match status" value="1"/>
</dbReference>
<name>A0ABT2NIU3_9RHOB</name>
<dbReference type="Pfam" id="PF00440">
    <property type="entry name" value="TetR_N"/>
    <property type="match status" value="1"/>
</dbReference>
<evidence type="ECO:0000259" key="5">
    <source>
        <dbReference type="PROSITE" id="PS50977"/>
    </source>
</evidence>
<feature type="DNA-binding region" description="H-T-H motif" evidence="4">
    <location>
        <begin position="32"/>
        <end position="51"/>
    </location>
</feature>
<proteinExistence type="predicted"/>
<evidence type="ECO:0000256" key="1">
    <source>
        <dbReference type="ARBA" id="ARBA00023015"/>
    </source>
</evidence>
<accession>A0ABT2NIU3</accession>
<dbReference type="PANTHER" id="PTHR47506:SF1">
    <property type="entry name" value="HTH-TYPE TRANSCRIPTIONAL REGULATOR YJDC"/>
    <property type="match status" value="1"/>
</dbReference>
<dbReference type="PROSITE" id="PS01081">
    <property type="entry name" value="HTH_TETR_1"/>
    <property type="match status" value="1"/>
</dbReference>
<keyword evidence="7" id="KW-1185">Reference proteome</keyword>
<evidence type="ECO:0000313" key="6">
    <source>
        <dbReference type="EMBL" id="MCT8328838.1"/>
    </source>
</evidence>
<organism evidence="6 7">
    <name type="scientific">Albidovulum sediminis</name>
    <dbReference type="NCBI Taxonomy" id="3066345"/>
    <lineage>
        <taxon>Bacteria</taxon>
        <taxon>Pseudomonadati</taxon>
        <taxon>Pseudomonadota</taxon>
        <taxon>Alphaproteobacteria</taxon>
        <taxon>Rhodobacterales</taxon>
        <taxon>Paracoccaceae</taxon>
        <taxon>Albidovulum</taxon>
    </lineage>
</organism>
<sequence length="209" mass="23454">MTKAAGRGEQTRTRIMDIAQDAILVKGFDATSIEEIVAEAEITKGGFFYHFPDKNALARALIERHIEVEDRIFDDLWARARELSDDPLHATLIGLRLLAEMLGDMPNGHPGCIVATAAYQERLFDAEVREMNRRAVLGWRARFRAIFEEIARSYPPREPVDLDALADMVNTVVEGGLVMSRALGEPKMIVGQILLLRTFVKLVFLPPSH</sequence>
<dbReference type="SUPFAM" id="SSF48498">
    <property type="entry name" value="Tetracyclin repressor-like, C-terminal domain"/>
    <property type="match status" value="1"/>
</dbReference>
<dbReference type="InterPro" id="IPR009057">
    <property type="entry name" value="Homeodomain-like_sf"/>
</dbReference>
<evidence type="ECO:0000313" key="7">
    <source>
        <dbReference type="Proteomes" id="UP001205601"/>
    </source>
</evidence>
<dbReference type="Proteomes" id="UP001205601">
    <property type="component" value="Unassembled WGS sequence"/>
</dbReference>
<dbReference type="InterPro" id="IPR001647">
    <property type="entry name" value="HTH_TetR"/>
</dbReference>
<keyword evidence="3" id="KW-0804">Transcription</keyword>
<dbReference type="InterPro" id="IPR023772">
    <property type="entry name" value="DNA-bd_HTH_TetR-type_CS"/>
</dbReference>
<dbReference type="PANTHER" id="PTHR47506">
    <property type="entry name" value="TRANSCRIPTIONAL REGULATORY PROTEIN"/>
    <property type="match status" value="1"/>
</dbReference>
<protein>
    <submittedName>
        <fullName evidence="6">TetR/AcrR family transcriptional regulator</fullName>
    </submittedName>
</protein>
<dbReference type="InterPro" id="IPR036271">
    <property type="entry name" value="Tet_transcr_reg_TetR-rel_C_sf"/>
</dbReference>
<evidence type="ECO:0000256" key="3">
    <source>
        <dbReference type="ARBA" id="ARBA00023163"/>
    </source>
</evidence>
<keyword evidence="1" id="KW-0805">Transcription regulation</keyword>
<keyword evidence="2 4" id="KW-0238">DNA-binding</keyword>
<dbReference type="EMBL" id="JAOCQF010000001">
    <property type="protein sequence ID" value="MCT8328838.1"/>
    <property type="molecule type" value="Genomic_DNA"/>
</dbReference>
<evidence type="ECO:0000256" key="4">
    <source>
        <dbReference type="PROSITE-ProRule" id="PRU00335"/>
    </source>
</evidence>